<feature type="region of interest" description="Disordered" evidence="1">
    <location>
        <begin position="1740"/>
        <end position="1759"/>
    </location>
</feature>
<feature type="transmembrane region" description="Helical" evidence="2">
    <location>
        <begin position="123"/>
        <end position="143"/>
    </location>
</feature>
<feature type="transmembrane region" description="Helical" evidence="2">
    <location>
        <begin position="73"/>
        <end position="93"/>
    </location>
</feature>
<feature type="region of interest" description="Disordered" evidence="1">
    <location>
        <begin position="1081"/>
        <end position="1115"/>
    </location>
</feature>
<keyword evidence="2" id="KW-1133">Transmembrane helix</keyword>
<name>A0A167RLN3_BOTBR</name>
<feature type="region of interest" description="Disordered" evidence="1">
    <location>
        <begin position="996"/>
        <end position="1066"/>
    </location>
</feature>
<geneLocation type="mitochondrion" evidence="3"/>
<keyword evidence="2" id="KW-0812">Transmembrane</keyword>
<feature type="compositionally biased region" description="Polar residues" evidence="1">
    <location>
        <begin position="1090"/>
        <end position="1115"/>
    </location>
</feature>
<keyword evidence="2" id="KW-0472">Membrane</keyword>
<feature type="region of interest" description="Disordered" evidence="1">
    <location>
        <begin position="757"/>
        <end position="786"/>
    </location>
</feature>
<feature type="region of interest" description="Disordered" evidence="1">
    <location>
        <begin position="1448"/>
        <end position="1484"/>
    </location>
</feature>
<feature type="region of interest" description="Disordered" evidence="1">
    <location>
        <begin position="1538"/>
        <end position="1563"/>
    </location>
</feature>
<keyword evidence="3" id="KW-0496">Mitochondrion</keyword>
<feature type="compositionally biased region" description="Basic and acidic residues" evidence="1">
    <location>
        <begin position="909"/>
        <end position="922"/>
    </location>
</feature>
<evidence type="ECO:0000256" key="2">
    <source>
        <dbReference type="SAM" id="Phobius"/>
    </source>
</evidence>
<organism evidence="3">
    <name type="scientific">Botryococcus braunii Showa</name>
    <dbReference type="NCBI Taxonomy" id="1202541"/>
    <lineage>
        <taxon>Eukaryota</taxon>
        <taxon>Viridiplantae</taxon>
        <taxon>Chlorophyta</taxon>
        <taxon>core chlorophytes</taxon>
        <taxon>Trebouxiophyceae</taxon>
        <taxon>Trebouxiophyceae incertae sedis</taxon>
        <taxon>Elliptochloris clade</taxon>
        <taxon>Botryococcus</taxon>
    </lineage>
</organism>
<reference evidence="3" key="1">
    <citation type="journal article" date="2016" name="Genome Announc.">
        <title>Complete Chloroplast and Mitochondrial Genome Sequences of the Hydrocarbon Oil-Producing Green Microalga Botryococcus braunii Race B (Showa).</title>
        <authorList>
            <person name="Blifernez-Klassen O."/>
            <person name="Wibberg D."/>
            <person name="Winkler A."/>
            <person name="Blom J."/>
            <person name="Goesmann A."/>
            <person name="Kalinowski J."/>
            <person name="Kruse O."/>
        </authorList>
    </citation>
    <scope>NUCLEOTIDE SEQUENCE</scope>
    <source>
        <strain evidence="3">Showa</strain>
    </source>
</reference>
<sequence>MKTKINAIFVKNYSFKNTNIFSFLHFLFFTIWEPLLHYGLWLQQIFHSFTALIPSGVQGFFITLNLCQHLLSFIYGGVSFFVISINAVLLPYYSQLDLFFAFFPPRFRQGVQEWLSNFQPLEFLFLATAVIGGLIALPVALFSEERNFLLTAKLKKLHLHMQQEVYSELYLFMKVKGKIQKQRAKEHFARACENFPLTLPDIPYPPRGYIPLVLTPDPKGVGGSWCSATNPQGVRVDGSSPLARNPDPVPAWVGDTPRGGAHPTLSGYQGVAVARVDEGRAPVNPELVPPSLEQGGHPKGYPPPYPIAVATVLPTLASASAAPCYPLGGSGLEGDTRPWPLPSAQAEPPLGVRTGRETEGITELEQFLLDLWLREGQKERKEIDGNLCSAQEIFHEIKDFEQKRIKAWCTGRWQLPSPGEVEKALNRIIKENRAKLSQPQDNFLLQKGVRKTVPIGQEVEDWFDEERSLRKSAEEYEFKLRRSLKNCYEFQLETLDIHRQNQQIAGQCRGQLHRDHEVEKTKAADSLRIAIDVWKKADRARRKFVLQEYIMERSREEWLKNAESMLHNRAIREQVRLRTHYEKGLKADLEKESSTYLSLLAEQRKVLEKERDDLVQLYINRIVKIKKERDGALYRLRCMEDRADALYRLHSSLSEDIYQPYLTTGAEWEEGAAPLSSLYTDSQSFPHFSVSSSGCSPSKPPKGVRVEAESSFSTSWEEEIIGQRIQPPIPWTGTPPRGYLLGPHGLVPVSPVESLSPSKEWCQEGSASAAPNPSGSEADYTPLSPSYDQYPQEEYWQYPVPEGISHAAAQELASSPPSYRVRSSPWIPPEGVPTLPLQGCPPYPLLKLRERLPTQQRAAYGNPDPLLKGRAGTPEGGMEGYGYQGAAYAAALAAQDLSPQQRRYSQDPPPHEMGHLTPHEDGYSGYSASQEGEYPPLEQGSDYQDLPPEQWEYSQNPTPEGSRLLKLSRNFTAAGVREPGVNPPYPGSGYANLQLVRSSPPYPESANPEELARSDSFSHYGNGNHLRFDSNPVYSQNFNPDRERVGGVPSLSVSSENPPPSPLFFSHSAGQVRAVLTATEAGEGAGEQGSRVSPPSDNSQSPSRTFTGESSFSTSWEEEIIGYPPAPCVGTPPLTREGYGYQGDAYAAPLAAGKGRQRVNESTGEACVPIPPEGVQCPFTPEEVYTLPGSREEEMTQRESGHSLPVRGGEKVTAASARAVEIPNQPSHEEENHLFGENIAHLRGDMYTLLGLTPHEIYYLTPQELLDYAYMRFMFLNRKGYSDYLETPPTHSRLVKAQLLVEKVVEREMSGGIGKVSDLKAMAQKLLQEKRLKKGVDGHSSFCQPMQSPELAPLDPLWGHQGVTAIAAPNPEGGQGVSVSQNIKGIASQKGGHPKGYPSPCCNPDPVPLDAPRGGQGSGYQGVTAKVPISSVKPPERVATLPPAKAEGILRDRPEEGAHPTPVHRVPTGNPDPKGYHPCDSSPLDPLNPDPLWGYQGVQGSGEGLTKLNPPQGYGGKEPLLRIGRGKILTPPYGAPLDTSRVGAQESEPFQPKGKGKHSMTQDSPLRWEKEGKWTHLAKEKMSLPLKSSEAPPKEEKREAAENRMGEQVEHPFPPGSPSKRVYATIMGEYIPSNPKMETAKRFDLSIPYPFRRTIPAERPDPTRGYPPVPISSSFAGPRWSYPHYLAHLEGGNMQKGTEFLPIPPNGLVDKPFPGYLGFRGTKDDPRIARMAKEKPPMGIAQLTDETPGEKGAGDGGVPALSRWPHQKPPILPVQWETEGGVSRVVASDPQRTQRVRGALPPEGVPPSALSVNPDPRRGSLPPYPSAEAAALTADQVKQGINESIGGGGSHVPPEGVQFYVREASNPDPEGYTGAAEAAAYAAPRYPLRGSGLPLAASPYPQRGCPPYPLRMEPPAFPDILMIARHEWASELKRRRGETEILPAEAEKEISVARLDEGVARSTGIKRERGSGPYWIRDRSKNKGGYFVDQLPTDPIEHMGFFDSDAPCERFSDDGGSHFKWKDSSSSEENFIGWFLLEPANLMIPCIDSQAELRETPEGVTVVSSSARSGLGGRYPQSCGSQGQGLRRCLVGVGWAPGNSQRLLGLCESTPTSLLATATPFRLLAVQSFSSLTLTPSPNPQGVALCPQS</sequence>
<feature type="compositionally biased region" description="Basic and acidic residues" evidence="1">
    <location>
        <begin position="1592"/>
        <end position="1610"/>
    </location>
</feature>
<feature type="compositionally biased region" description="Low complexity" evidence="1">
    <location>
        <begin position="757"/>
        <end position="778"/>
    </location>
</feature>
<accession>A0A167RLN3</accession>
<protein>
    <submittedName>
        <fullName evidence="3">Uncharacterized protein</fullName>
    </submittedName>
</protein>
<feature type="compositionally biased region" description="Basic and acidic residues" evidence="1">
    <location>
        <begin position="1448"/>
        <end position="1458"/>
    </location>
</feature>
<feature type="region of interest" description="Disordered" evidence="1">
    <location>
        <begin position="1584"/>
        <end position="1619"/>
    </location>
</feature>
<evidence type="ECO:0000313" key="3">
    <source>
        <dbReference type="EMBL" id="SAI76001.1"/>
    </source>
</evidence>
<feature type="region of interest" description="Disordered" evidence="1">
    <location>
        <begin position="1786"/>
        <end position="1825"/>
    </location>
</feature>
<evidence type="ECO:0000256" key="1">
    <source>
        <dbReference type="SAM" id="MobiDB-lite"/>
    </source>
</evidence>
<proteinExistence type="predicted"/>
<feature type="region of interest" description="Disordered" evidence="1">
    <location>
        <begin position="898"/>
        <end position="962"/>
    </location>
</feature>
<dbReference type="EMBL" id="LT545992">
    <property type="protein sequence ID" value="SAI76001.1"/>
    <property type="molecule type" value="Genomic_DNA"/>
</dbReference>
<feature type="transmembrane region" description="Helical" evidence="2">
    <location>
        <begin position="20"/>
        <end position="39"/>
    </location>
</feature>